<dbReference type="SUPFAM" id="SSF64593">
    <property type="entry name" value="Intermediate filament protein, coiled coil region"/>
    <property type="match status" value="3"/>
</dbReference>
<organism evidence="7 8">
    <name type="scientific">Polypterus senegalus</name>
    <name type="common">Senegal bichir</name>
    <dbReference type="NCBI Taxonomy" id="55291"/>
    <lineage>
        <taxon>Eukaryota</taxon>
        <taxon>Metazoa</taxon>
        <taxon>Chordata</taxon>
        <taxon>Craniata</taxon>
        <taxon>Vertebrata</taxon>
        <taxon>Euteleostomi</taxon>
        <taxon>Actinopterygii</taxon>
        <taxon>Polypteriformes</taxon>
        <taxon>Polypteridae</taxon>
        <taxon>Polypterus</taxon>
    </lineage>
</organism>
<accession>A0A8X8BU52</accession>
<protein>
    <submittedName>
        <fullName evidence="7">ION3 protein</fullName>
    </submittedName>
</protein>
<evidence type="ECO:0000256" key="1">
    <source>
        <dbReference type="ARBA" id="ARBA00022744"/>
    </source>
</evidence>
<dbReference type="GO" id="GO:0045109">
    <property type="term" value="P:intermediate filament organization"/>
    <property type="evidence" value="ECO:0007669"/>
    <property type="project" value="TreeGrafter"/>
</dbReference>
<dbReference type="EMBL" id="JAATIS010000485">
    <property type="protein sequence ID" value="KAG2468116.1"/>
    <property type="molecule type" value="Genomic_DNA"/>
</dbReference>
<sequence length="610" mass="70148">MYQYPQSQQLPLVIVYWPLSIWKNPNIQQVRALEKEQNKTLNNRFASFIDKVRFLEQQNKMLETKWNLLQEQSGSGPGGARSNIEPMFEAYIANLRRQLNGLKMRKLGWKDVDGAYMNKIELEAKVEALQDEINFLHALYDARANLETAIAKAKERGEVAVKDAKARIADLEAALQKAKQDMALQVREYQELMNVKLALDIEIATYRKLLEGEESSSLSKATGESSGESLKITTLFRWKINEYLKCGTLQGKGQVCRSFLAVPLIVYRGQIHLCKDVDGAYMNKIELEAKVEALQDEINFLRALYDAELNELQHQVKDTSVILELDNSRTLDLNAIVAEVRAQYEDIANRSRAEAENWYKQKYEEMTSSAVKYDDDLKNTKYEISDLNRFINRLTADIEALKGQETKEINSCIENATTVVQMRSHHNLNMATIVDEAKKHYEELASKGRNEAEKAYSSMYNKKAEEDQNITRDLKEIKSQISKIMRQIAKLQSEVDAAKKQRDSLAQAVSEAEEQGEKAILESQKNVAELESSLQNTKHEMAQRLQEYQLLMNTKLTLDIEIATYMKLLEGEEMSLFEELIFLIRKYKIVCDNYINNLLCKPVWAEKRMG</sequence>
<dbReference type="Proteomes" id="UP000886611">
    <property type="component" value="Unassembled WGS sequence"/>
</dbReference>
<dbReference type="InterPro" id="IPR039008">
    <property type="entry name" value="IF_rod_dom"/>
</dbReference>
<dbReference type="PROSITE" id="PS00226">
    <property type="entry name" value="IF_ROD_1"/>
    <property type="match status" value="1"/>
</dbReference>
<name>A0A8X8BU52_POLSE</name>
<keyword evidence="1" id="KW-0416">Keratin</keyword>
<dbReference type="GO" id="GO:0031424">
    <property type="term" value="P:keratinization"/>
    <property type="evidence" value="ECO:0007669"/>
    <property type="project" value="TreeGrafter"/>
</dbReference>
<keyword evidence="8" id="KW-1185">Reference proteome</keyword>
<dbReference type="Pfam" id="PF00038">
    <property type="entry name" value="Filament"/>
    <property type="match status" value="3"/>
</dbReference>
<dbReference type="Gene3D" id="1.20.5.1160">
    <property type="entry name" value="Vasodilator-stimulated phosphoprotein"/>
    <property type="match status" value="2"/>
</dbReference>
<dbReference type="FunFam" id="1.20.5.500:FF:000001">
    <property type="entry name" value="Type II keratin 23"/>
    <property type="match status" value="1"/>
</dbReference>
<feature type="coiled-coil region" evidence="5">
    <location>
        <begin position="474"/>
        <end position="547"/>
    </location>
</feature>
<feature type="coiled-coil region" evidence="5">
    <location>
        <begin position="277"/>
        <end position="311"/>
    </location>
</feature>
<feature type="coiled-coil region" evidence="5">
    <location>
        <begin position="112"/>
        <end position="195"/>
    </location>
</feature>
<proteinExistence type="inferred from homology"/>
<feature type="non-terminal residue" evidence="7">
    <location>
        <position position="1"/>
    </location>
</feature>
<comment type="similarity">
    <text evidence="4">Belongs to the intermediate filament family.</text>
</comment>
<evidence type="ECO:0000256" key="4">
    <source>
        <dbReference type="RuleBase" id="RU000685"/>
    </source>
</evidence>
<dbReference type="Gene3D" id="1.20.5.170">
    <property type="match status" value="2"/>
</dbReference>
<keyword evidence="3 5" id="KW-0175">Coiled coil</keyword>
<dbReference type="SMART" id="SM01391">
    <property type="entry name" value="Filament"/>
    <property type="match status" value="2"/>
</dbReference>
<comment type="caution">
    <text evidence="7">The sequence shown here is derived from an EMBL/GenBank/DDBJ whole genome shotgun (WGS) entry which is preliminary data.</text>
</comment>
<gene>
    <name evidence="7" type="primary">Ion3_0</name>
    <name evidence="7" type="ORF">GTO96_0014311</name>
</gene>
<keyword evidence="2 4" id="KW-0403">Intermediate filament</keyword>
<dbReference type="GO" id="GO:0005615">
    <property type="term" value="C:extracellular space"/>
    <property type="evidence" value="ECO:0007669"/>
    <property type="project" value="TreeGrafter"/>
</dbReference>
<evidence type="ECO:0000313" key="8">
    <source>
        <dbReference type="Proteomes" id="UP000886611"/>
    </source>
</evidence>
<dbReference type="AlphaFoldDB" id="A0A8X8BU52"/>
<evidence type="ECO:0000256" key="3">
    <source>
        <dbReference type="ARBA" id="ARBA00023054"/>
    </source>
</evidence>
<dbReference type="Gene3D" id="1.20.5.500">
    <property type="entry name" value="Single helix bin"/>
    <property type="match status" value="2"/>
</dbReference>
<dbReference type="FunFam" id="1.20.5.170:FF:000004">
    <property type="entry name" value="Keratin, type II cytoskeletal 5"/>
    <property type="match status" value="1"/>
</dbReference>
<feature type="domain" description="IF rod" evidence="6">
    <location>
        <begin position="34"/>
        <end position="576"/>
    </location>
</feature>
<dbReference type="PANTHER" id="PTHR45616:SF21">
    <property type="entry name" value="KERATIN, TYPE II CYTOSKELETAL 7"/>
    <property type="match status" value="1"/>
</dbReference>
<reference evidence="7 8" key="1">
    <citation type="journal article" date="2021" name="Cell">
        <title>Tracing the genetic footprints of vertebrate landing in non-teleost ray-finned fishes.</title>
        <authorList>
            <person name="Bi X."/>
            <person name="Wang K."/>
            <person name="Yang L."/>
            <person name="Pan H."/>
            <person name="Jiang H."/>
            <person name="Wei Q."/>
            <person name="Fang M."/>
            <person name="Yu H."/>
            <person name="Zhu C."/>
            <person name="Cai Y."/>
            <person name="He Y."/>
            <person name="Gan X."/>
            <person name="Zeng H."/>
            <person name="Yu D."/>
            <person name="Zhu Y."/>
            <person name="Jiang H."/>
            <person name="Qiu Q."/>
            <person name="Yang H."/>
            <person name="Zhang Y.E."/>
            <person name="Wang W."/>
            <person name="Zhu M."/>
            <person name="He S."/>
            <person name="Zhang G."/>
        </authorList>
    </citation>
    <scope>NUCLEOTIDE SEQUENCE [LARGE SCALE GENOMIC DNA]</scope>
    <source>
        <strain evidence="7">Bchr_013</strain>
    </source>
</reference>
<evidence type="ECO:0000256" key="2">
    <source>
        <dbReference type="ARBA" id="ARBA00022754"/>
    </source>
</evidence>
<dbReference type="GO" id="GO:0030280">
    <property type="term" value="F:structural constituent of skin epidermis"/>
    <property type="evidence" value="ECO:0007669"/>
    <property type="project" value="TreeGrafter"/>
</dbReference>
<evidence type="ECO:0000256" key="5">
    <source>
        <dbReference type="SAM" id="Coils"/>
    </source>
</evidence>
<feature type="non-terminal residue" evidence="7">
    <location>
        <position position="610"/>
    </location>
</feature>
<dbReference type="PROSITE" id="PS51842">
    <property type="entry name" value="IF_ROD_2"/>
    <property type="match status" value="1"/>
</dbReference>
<dbReference type="GO" id="GO:0045095">
    <property type="term" value="C:keratin filament"/>
    <property type="evidence" value="ECO:0007669"/>
    <property type="project" value="TreeGrafter"/>
</dbReference>
<evidence type="ECO:0000259" key="6">
    <source>
        <dbReference type="PROSITE" id="PS51842"/>
    </source>
</evidence>
<dbReference type="PANTHER" id="PTHR45616">
    <property type="entry name" value="GATA-TYPE DOMAIN-CONTAINING PROTEIN"/>
    <property type="match status" value="1"/>
</dbReference>
<evidence type="ECO:0000313" key="7">
    <source>
        <dbReference type="EMBL" id="KAG2468116.1"/>
    </source>
</evidence>
<dbReference type="InterPro" id="IPR018039">
    <property type="entry name" value="IF_conserved"/>
</dbReference>